<dbReference type="Proteomes" id="UP001206821">
    <property type="component" value="Unassembled WGS sequence"/>
</dbReference>
<dbReference type="Pfam" id="PF04229">
    <property type="entry name" value="GrpB"/>
    <property type="match status" value="1"/>
</dbReference>
<reference evidence="1 2" key="1">
    <citation type="submission" date="2022-07" db="EMBL/GenBank/DDBJ databases">
        <title>Genomic and pangenome structural analysis of the polyextremophile Exiguobacterium.</title>
        <authorList>
            <person name="Shen L."/>
        </authorList>
    </citation>
    <scope>NUCLEOTIDE SEQUENCE [LARGE SCALE GENOMIC DNA]</scope>
    <source>
        <strain evidence="1 2">12_1</strain>
    </source>
</reference>
<accession>A0ABT2L0H1</accession>
<protein>
    <submittedName>
        <fullName evidence="1">GrpB family protein</fullName>
    </submittedName>
</protein>
<proteinExistence type="predicted"/>
<sequence>MRRVEVVPYDPQWVARFEEEADRLNRLFEGEMVAIHHIGSTSVPGLDAKPIIDIMPVVRMIEQVDELTGHMEALGYRSFGEHGIPRRRFFAKGDDVRTVHVHVFEAGDEGVTRHLAFREYLKAFPDVRETYAALKRALAEQHPTDIESYIQGKQEWVSETERVATIWYMAEQTK</sequence>
<evidence type="ECO:0000313" key="2">
    <source>
        <dbReference type="Proteomes" id="UP001206821"/>
    </source>
</evidence>
<evidence type="ECO:0000313" key="1">
    <source>
        <dbReference type="EMBL" id="MCT4795331.1"/>
    </source>
</evidence>
<name>A0ABT2L0H1_9BACL</name>
<dbReference type="PANTHER" id="PTHR34822">
    <property type="entry name" value="GRPB DOMAIN PROTEIN (AFU_ORTHOLOGUE AFUA_1G01530)"/>
    <property type="match status" value="1"/>
</dbReference>
<dbReference type="InterPro" id="IPR007344">
    <property type="entry name" value="GrpB/CoaE"/>
</dbReference>
<comment type="caution">
    <text evidence="1">The sequence shown here is derived from an EMBL/GenBank/DDBJ whole genome shotgun (WGS) entry which is preliminary data.</text>
</comment>
<organism evidence="1 2">
    <name type="scientific">Exiguobacterium alkaliphilum</name>
    <dbReference type="NCBI Taxonomy" id="1428684"/>
    <lineage>
        <taxon>Bacteria</taxon>
        <taxon>Bacillati</taxon>
        <taxon>Bacillota</taxon>
        <taxon>Bacilli</taxon>
        <taxon>Bacillales</taxon>
        <taxon>Bacillales Family XII. Incertae Sedis</taxon>
        <taxon>Exiguobacterium</taxon>
    </lineage>
</organism>
<dbReference type="Gene3D" id="3.30.460.10">
    <property type="entry name" value="Beta Polymerase, domain 2"/>
    <property type="match status" value="1"/>
</dbReference>
<dbReference type="PANTHER" id="PTHR34822:SF1">
    <property type="entry name" value="GRPB FAMILY PROTEIN"/>
    <property type="match status" value="1"/>
</dbReference>
<dbReference type="SUPFAM" id="SSF81301">
    <property type="entry name" value="Nucleotidyltransferase"/>
    <property type="match status" value="1"/>
</dbReference>
<dbReference type="RefSeq" id="WP_034816225.1">
    <property type="nucleotide sequence ID" value="NZ_JANIEK010000023.1"/>
</dbReference>
<keyword evidence="2" id="KW-1185">Reference proteome</keyword>
<dbReference type="EMBL" id="JANIEK010000023">
    <property type="protein sequence ID" value="MCT4795331.1"/>
    <property type="molecule type" value="Genomic_DNA"/>
</dbReference>
<gene>
    <name evidence="1" type="ORF">NQG31_07215</name>
</gene>
<dbReference type="InterPro" id="IPR043519">
    <property type="entry name" value="NT_sf"/>
</dbReference>